<dbReference type="SUPFAM" id="SSF53822">
    <property type="entry name" value="Periplasmic binding protein-like I"/>
    <property type="match status" value="1"/>
</dbReference>
<dbReference type="Gene3D" id="3.40.50.2300">
    <property type="match status" value="2"/>
</dbReference>
<keyword evidence="5" id="KW-0472">Membrane</keyword>
<feature type="signal peptide" evidence="7">
    <location>
        <begin position="1"/>
        <end position="25"/>
    </location>
</feature>
<dbReference type="CDD" id="cd06304">
    <property type="entry name" value="PBP1_BmpA_Med_PnrA-like"/>
    <property type="match status" value="1"/>
</dbReference>
<dbReference type="Proteomes" id="UP000193083">
    <property type="component" value="Unassembled WGS sequence"/>
</dbReference>
<dbReference type="RefSeq" id="WP_176247614.1">
    <property type="nucleotide sequence ID" value="NZ_FXBL01000004.1"/>
</dbReference>
<evidence type="ECO:0000256" key="5">
    <source>
        <dbReference type="ARBA" id="ARBA00023136"/>
    </source>
</evidence>
<accession>A0A1X7PQ77</accession>
<dbReference type="AlphaFoldDB" id="A0A1X7PQ77"/>
<evidence type="ECO:0000313" key="10">
    <source>
        <dbReference type="Proteomes" id="UP000193083"/>
    </source>
</evidence>
<keyword evidence="3" id="KW-1003">Cell membrane</keyword>
<dbReference type="PANTHER" id="PTHR34296:SF2">
    <property type="entry name" value="ABC TRANSPORTER GUANOSINE-BINDING PROTEIN NUPN"/>
    <property type="match status" value="1"/>
</dbReference>
<feature type="domain" description="ABC transporter substrate-binding protein PnrA-like" evidence="8">
    <location>
        <begin position="29"/>
        <end position="295"/>
    </location>
</feature>
<dbReference type="GO" id="GO:0005886">
    <property type="term" value="C:plasma membrane"/>
    <property type="evidence" value="ECO:0007669"/>
    <property type="project" value="UniProtKB-SubCell"/>
</dbReference>
<reference evidence="9 10" key="1">
    <citation type="submission" date="2017-04" db="EMBL/GenBank/DDBJ databases">
        <authorList>
            <person name="Afonso C.L."/>
            <person name="Miller P.J."/>
            <person name="Scott M.A."/>
            <person name="Spackman E."/>
            <person name="Goraichik I."/>
            <person name="Dimitrov K.M."/>
            <person name="Suarez D.L."/>
            <person name="Swayne D.E."/>
        </authorList>
    </citation>
    <scope>NUCLEOTIDE SEQUENCE [LARGE SCALE GENOMIC DNA]</scope>
    <source>
        <strain evidence="9 10">B5P</strain>
    </source>
</reference>
<evidence type="ECO:0000256" key="7">
    <source>
        <dbReference type="SAM" id="SignalP"/>
    </source>
</evidence>
<dbReference type="PANTHER" id="PTHR34296">
    <property type="entry name" value="TRANSCRIPTIONAL ACTIVATOR PROTEIN MED"/>
    <property type="match status" value="1"/>
</dbReference>
<protein>
    <submittedName>
        <fullName evidence="9">Nucleoside-binding protein</fullName>
    </submittedName>
</protein>
<evidence type="ECO:0000256" key="6">
    <source>
        <dbReference type="ARBA" id="ARBA00023288"/>
    </source>
</evidence>
<dbReference type="InterPro" id="IPR050957">
    <property type="entry name" value="BMP_lipoprotein"/>
</dbReference>
<dbReference type="InterPro" id="IPR028082">
    <property type="entry name" value="Peripla_BP_I"/>
</dbReference>
<sequence length="329" mass="34235">MKTLRQISLAATVAFASLSAGAAFADPLKVALLVPGHANDGSFNQVAREAAEKLAKDGEITFEIREAMADPSKSEPIIRQYASQGYDLVIGHGIELSDPILKIAPDFPKVHFAASGGPDLAERLIANVDGWTYDFGQQGYLGGFIAGKLAGITTFGMVGGPDLPFVKASHNGFKAGLKEGNASATFIETYTGSFDDAQKAAEVTRGMIAQGAGVVWTSGDGIGNGVAAAAGQEGALTIGVTGEAGGFAEKVNIASVVLDMYPTYKAYVDDIKAGTFGKKFFVSGIANKGLVMTEVREVGESLPADLKSQVEALIADLESGKKTLPNFFE</sequence>
<dbReference type="InterPro" id="IPR003760">
    <property type="entry name" value="PnrA-like"/>
</dbReference>
<evidence type="ECO:0000256" key="4">
    <source>
        <dbReference type="ARBA" id="ARBA00022729"/>
    </source>
</evidence>
<gene>
    <name evidence="9" type="ORF">SAMN02982922_4959</name>
</gene>
<comment type="similarity">
    <text evidence="2">Belongs to the BMP lipoprotein family.</text>
</comment>
<evidence type="ECO:0000259" key="8">
    <source>
        <dbReference type="Pfam" id="PF02608"/>
    </source>
</evidence>
<evidence type="ECO:0000256" key="2">
    <source>
        <dbReference type="ARBA" id="ARBA00008610"/>
    </source>
</evidence>
<keyword evidence="10" id="KW-1185">Reference proteome</keyword>
<keyword evidence="6" id="KW-0449">Lipoprotein</keyword>
<organism evidence="9 10">
    <name type="scientific">Mesorhizobium australicum</name>
    <dbReference type="NCBI Taxonomy" id="536018"/>
    <lineage>
        <taxon>Bacteria</taxon>
        <taxon>Pseudomonadati</taxon>
        <taxon>Pseudomonadota</taxon>
        <taxon>Alphaproteobacteria</taxon>
        <taxon>Hyphomicrobiales</taxon>
        <taxon>Phyllobacteriaceae</taxon>
        <taxon>Mesorhizobium</taxon>
    </lineage>
</organism>
<comment type="subcellular location">
    <subcellularLocation>
        <location evidence="1">Cell membrane</location>
        <topology evidence="1">Lipid-anchor</topology>
    </subcellularLocation>
</comment>
<evidence type="ECO:0000256" key="1">
    <source>
        <dbReference type="ARBA" id="ARBA00004193"/>
    </source>
</evidence>
<name>A0A1X7PQ77_9HYPH</name>
<proteinExistence type="inferred from homology"/>
<evidence type="ECO:0000256" key="3">
    <source>
        <dbReference type="ARBA" id="ARBA00022475"/>
    </source>
</evidence>
<feature type="chain" id="PRO_5012598052" evidence="7">
    <location>
        <begin position="26"/>
        <end position="329"/>
    </location>
</feature>
<dbReference type="EMBL" id="FXBL01000004">
    <property type="protein sequence ID" value="SMH53913.1"/>
    <property type="molecule type" value="Genomic_DNA"/>
</dbReference>
<keyword evidence="4 7" id="KW-0732">Signal</keyword>
<dbReference type="Pfam" id="PF02608">
    <property type="entry name" value="Bmp"/>
    <property type="match status" value="1"/>
</dbReference>
<evidence type="ECO:0000313" key="9">
    <source>
        <dbReference type="EMBL" id="SMH53913.1"/>
    </source>
</evidence>